<evidence type="ECO:0000256" key="1">
    <source>
        <dbReference type="ARBA" id="ARBA00022801"/>
    </source>
</evidence>
<feature type="domain" description="Peptidase S9 prolyl oligopeptidase catalytic" evidence="3">
    <location>
        <begin position="452"/>
        <end position="669"/>
    </location>
</feature>
<keyword evidence="5" id="KW-1185">Reference proteome</keyword>
<dbReference type="InterPro" id="IPR011659">
    <property type="entry name" value="WD40"/>
</dbReference>
<evidence type="ECO:0000256" key="2">
    <source>
        <dbReference type="ARBA" id="ARBA00022825"/>
    </source>
</evidence>
<keyword evidence="1" id="KW-0378">Hydrolase</keyword>
<reference evidence="5" key="1">
    <citation type="submission" date="2016-11" db="EMBL/GenBank/DDBJ databases">
        <authorList>
            <person name="Varghese N."/>
            <person name="Submissions S."/>
        </authorList>
    </citation>
    <scope>NUCLEOTIDE SEQUENCE [LARGE SCALE GENOMIC DNA]</scope>
    <source>
        <strain evidence="5">DSM 19514</strain>
    </source>
</reference>
<dbReference type="GO" id="GO:0004177">
    <property type="term" value="F:aminopeptidase activity"/>
    <property type="evidence" value="ECO:0007669"/>
    <property type="project" value="UniProtKB-KW"/>
</dbReference>
<dbReference type="SUPFAM" id="SSF53474">
    <property type="entry name" value="alpha/beta-Hydrolases"/>
    <property type="match status" value="1"/>
</dbReference>
<dbReference type="RefSeq" id="WP_072789132.1">
    <property type="nucleotide sequence ID" value="NZ_FQUL01000009.1"/>
</dbReference>
<dbReference type="PANTHER" id="PTHR42776">
    <property type="entry name" value="SERINE PEPTIDASE S9 FAMILY MEMBER"/>
    <property type="match status" value="1"/>
</dbReference>
<dbReference type="Pfam" id="PF07676">
    <property type="entry name" value="PD40"/>
    <property type="match status" value="1"/>
</dbReference>
<dbReference type="InterPro" id="IPR011042">
    <property type="entry name" value="6-blade_b-propeller_TolB-like"/>
</dbReference>
<dbReference type="STRING" id="1121881.SAMN02745225_00886"/>
<dbReference type="Gene3D" id="3.40.50.1820">
    <property type="entry name" value="alpha/beta hydrolase"/>
    <property type="match status" value="1"/>
</dbReference>
<keyword evidence="4" id="KW-0645">Protease</keyword>
<dbReference type="GO" id="GO:0004252">
    <property type="term" value="F:serine-type endopeptidase activity"/>
    <property type="evidence" value="ECO:0007669"/>
    <property type="project" value="TreeGrafter"/>
</dbReference>
<evidence type="ECO:0000313" key="4">
    <source>
        <dbReference type="EMBL" id="SHE53356.1"/>
    </source>
</evidence>
<dbReference type="OrthoDB" id="262125at2"/>
<protein>
    <submittedName>
        <fullName evidence="4">Dipeptidyl aminopeptidase/acylaminoacyl peptidase</fullName>
    </submittedName>
</protein>
<evidence type="ECO:0000313" key="5">
    <source>
        <dbReference type="Proteomes" id="UP000184295"/>
    </source>
</evidence>
<dbReference type="Gene3D" id="2.120.10.30">
    <property type="entry name" value="TolB, C-terminal domain"/>
    <property type="match status" value="2"/>
</dbReference>
<dbReference type="SUPFAM" id="SSF82171">
    <property type="entry name" value="DPP6 N-terminal domain-like"/>
    <property type="match status" value="1"/>
</dbReference>
<gene>
    <name evidence="4" type="ORF">SAMN02745225_00886</name>
</gene>
<dbReference type="InterPro" id="IPR001375">
    <property type="entry name" value="Peptidase_S9_cat"/>
</dbReference>
<sequence length="675" mass="75283">MEKRGFEPEDIELLRKAADPQVSADGQKVVFNVVDPRLKENRYASTIWLYQPYLIDRPLRQLLEGENLSLARWSPDSKSVAFVESEGKVSNVFIYPADGFGERIKVASFAGKITELVWSANSKNLAFVARETDPLQYGTQENPLDDKAMPARKVTELRYRLNGVGWTFDRPSKIFLIDLKKGGRVSTLVEGSYDASGISFSPDGSKICFVSARHEGRDIDLCNDVWIFSLIDGVLTRLTTTDRAFALPSWSFDGERIACFYNPTPASSPRHLQVAVIDVDTGLVKTLSSELDRNCSPFGSSRPPLWRGDTLIFGVEDHGNISLYQVSAVSDEPPQLLLGGNRWISDWTASKDALYFISTSSVTLEELHMAEFQVTDSGLLEVSSESKITDFTADLLGEIDLVVPQEFYARSKDGTEVQCWAMPPKGAVPGERYPVVLNVHGGPFTQYGNHLFDEFQLQSARGFGVLYCNPRGSLGYSEAWGRSIRWPECEEDPGSGWGGVDFEDVMACVEHALENFSWVDKDRLGVAGGSYGGYMTSWVIGHSSIFKAACSERACNNLLTMEHSADIAGFIKSYVGVSYLDDPSLYLRNSPVSYIKEIETPLLIVHSEEDLRCPINQAEELFVGLKLLGRSVEMVRFPGENHELSRSGSPKHRVERAKLFLGWFEDRLNQDKQTL</sequence>
<dbReference type="Proteomes" id="UP000184295">
    <property type="component" value="Unassembled WGS sequence"/>
</dbReference>
<keyword evidence="2" id="KW-0720">Serine protease</keyword>
<evidence type="ECO:0000259" key="3">
    <source>
        <dbReference type="Pfam" id="PF00326"/>
    </source>
</evidence>
<keyword evidence="4" id="KW-0031">Aminopeptidase</keyword>
<dbReference type="EMBL" id="FQUL01000009">
    <property type="protein sequence ID" value="SHE53356.1"/>
    <property type="molecule type" value="Genomic_DNA"/>
</dbReference>
<proteinExistence type="predicted"/>
<dbReference type="AlphaFoldDB" id="A0A1M4U9P3"/>
<dbReference type="Pfam" id="PF00326">
    <property type="entry name" value="Peptidase_S9"/>
    <property type="match status" value="1"/>
</dbReference>
<dbReference type="GO" id="GO:0006508">
    <property type="term" value="P:proteolysis"/>
    <property type="evidence" value="ECO:0007669"/>
    <property type="project" value="InterPro"/>
</dbReference>
<name>A0A1M4U9P3_9ACTN</name>
<dbReference type="InterPro" id="IPR029058">
    <property type="entry name" value="AB_hydrolase_fold"/>
</dbReference>
<dbReference type="PANTHER" id="PTHR42776:SF27">
    <property type="entry name" value="DIPEPTIDYL PEPTIDASE FAMILY MEMBER 6"/>
    <property type="match status" value="1"/>
</dbReference>
<accession>A0A1M4U9P3</accession>
<organism evidence="4 5">
    <name type="scientific">Ferrithrix thermotolerans DSM 19514</name>
    <dbReference type="NCBI Taxonomy" id="1121881"/>
    <lineage>
        <taxon>Bacteria</taxon>
        <taxon>Bacillati</taxon>
        <taxon>Actinomycetota</taxon>
        <taxon>Acidimicrobiia</taxon>
        <taxon>Acidimicrobiales</taxon>
        <taxon>Acidimicrobiaceae</taxon>
        <taxon>Ferrithrix</taxon>
    </lineage>
</organism>